<comment type="caution">
    <text evidence="2">The sequence shown here is derived from an EMBL/GenBank/DDBJ whole genome shotgun (WGS) entry which is preliminary data.</text>
</comment>
<evidence type="ECO:0000313" key="3">
    <source>
        <dbReference type="Proteomes" id="UP000315252"/>
    </source>
</evidence>
<dbReference type="Proteomes" id="UP000315252">
    <property type="component" value="Unassembled WGS sequence"/>
</dbReference>
<evidence type="ECO:0000256" key="1">
    <source>
        <dbReference type="SAM" id="MobiDB-lite"/>
    </source>
</evidence>
<dbReference type="OrthoDB" id="8068993at2"/>
<dbReference type="EMBL" id="VHSH01000003">
    <property type="protein sequence ID" value="TQV80314.1"/>
    <property type="molecule type" value="Genomic_DNA"/>
</dbReference>
<reference evidence="2 3" key="1">
    <citation type="submission" date="2019-06" db="EMBL/GenBank/DDBJ databases">
        <title>Whole genome sequence for Rhodospirillaceae sp. R148.</title>
        <authorList>
            <person name="Wang G."/>
        </authorList>
    </citation>
    <scope>NUCLEOTIDE SEQUENCE [LARGE SCALE GENOMIC DNA]</scope>
    <source>
        <strain evidence="2 3">R148</strain>
    </source>
</reference>
<evidence type="ECO:0000313" key="2">
    <source>
        <dbReference type="EMBL" id="TQV80314.1"/>
    </source>
</evidence>
<name>A0A545TSW7_9PROT</name>
<sequence>MTDSQLIDPFDDPATLGNMGAAPVSPQAVQNGGLIDPFDDPGFLDRMTAEQVQGRVQPVLQREFGGQEQRPRAKTLQEFADETYAFEDLESRGNILPLGRRTKDGPIVPAVPGFLKDIAEKALLPGHAAKGGAYTADDAAGFTLDFAIPGSQGRAPAKRSDFVRDAPSTEALRAEGVRFKDAASKSGVQVNPDSFTDLVAGMETTVRMNELDPKLHPGSSAAFARLEKAVGQEPDLDRLQTFRRLIGQAQRTTAEELSDDRRIAGMMQRALDDYVEKLQPKDLKSGDASKAGANLKKFRSLYARSKKSEIIEDIIEKAGRQASGFENGVRIGFRQLINRKGGTRGFTKDEVKLIEEIAQGGSSDQKLMRLLGKLSFDKQGGSNLLGGSIGVAGGSAAGSAVGGPVGAAAGAVLAPAIGAMAQKGAEKAALDNVMLLRAMAATGRSAPKSGLSLNTMRGLMERGAGPLVNSMNAPIDPYDPDIL</sequence>
<gene>
    <name evidence="2" type="ORF">FKG95_08960</name>
</gene>
<proteinExistence type="predicted"/>
<feature type="region of interest" description="Disordered" evidence="1">
    <location>
        <begin position="1"/>
        <end position="37"/>
    </location>
</feature>
<keyword evidence="3" id="KW-1185">Reference proteome</keyword>
<dbReference type="RefSeq" id="WP_142896027.1">
    <property type="nucleotide sequence ID" value="NZ_ML660054.1"/>
</dbReference>
<protein>
    <submittedName>
        <fullName evidence="2">Uncharacterized protein</fullName>
    </submittedName>
</protein>
<organism evidence="2 3">
    <name type="scientific">Denitrobaculum tricleocarpae</name>
    <dbReference type="NCBI Taxonomy" id="2591009"/>
    <lineage>
        <taxon>Bacteria</taxon>
        <taxon>Pseudomonadati</taxon>
        <taxon>Pseudomonadota</taxon>
        <taxon>Alphaproteobacteria</taxon>
        <taxon>Rhodospirillales</taxon>
        <taxon>Rhodospirillaceae</taxon>
        <taxon>Denitrobaculum</taxon>
    </lineage>
</organism>
<accession>A0A545TSW7</accession>
<dbReference type="AlphaFoldDB" id="A0A545TSW7"/>